<dbReference type="EMBL" id="CAJEWN010000268">
    <property type="protein sequence ID" value="CAD2176118.1"/>
    <property type="molecule type" value="Genomic_DNA"/>
</dbReference>
<keyword evidence="1" id="KW-0812">Transmembrane</keyword>
<feature type="transmembrane region" description="Helical" evidence="1">
    <location>
        <begin position="15"/>
        <end position="42"/>
    </location>
</feature>
<protein>
    <submittedName>
        <fullName evidence="2">Uncharacterized protein</fullName>
    </submittedName>
</protein>
<evidence type="ECO:0000313" key="2">
    <source>
        <dbReference type="EMBL" id="CAD2176118.1"/>
    </source>
</evidence>
<organism evidence="2 3">
    <name type="scientific">Meloidogyne enterolobii</name>
    <name type="common">Root-knot nematode worm</name>
    <name type="synonym">Meloidogyne mayaguensis</name>
    <dbReference type="NCBI Taxonomy" id="390850"/>
    <lineage>
        <taxon>Eukaryota</taxon>
        <taxon>Metazoa</taxon>
        <taxon>Ecdysozoa</taxon>
        <taxon>Nematoda</taxon>
        <taxon>Chromadorea</taxon>
        <taxon>Rhabditida</taxon>
        <taxon>Tylenchina</taxon>
        <taxon>Tylenchomorpha</taxon>
        <taxon>Tylenchoidea</taxon>
        <taxon>Meloidogynidae</taxon>
        <taxon>Meloidogyninae</taxon>
        <taxon>Meloidogyne</taxon>
    </lineage>
</organism>
<gene>
    <name evidence="2" type="ORF">MENT_LOCUS27890</name>
</gene>
<accession>A0A6V7VNU0</accession>
<name>A0A6V7VNU0_MELEN</name>
<reference evidence="2 3" key="1">
    <citation type="submission" date="2020-08" db="EMBL/GenBank/DDBJ databases">
        <authorList>
            <person name="Koutsovoulos G."/>
            <person name="Danchin GJ E."/>
        </authorList>
    </citation>
    <scope>NUCLEOTIDE SEQUENCE [LARGE SCALE GENOMIC DNA]</scope>
</reference>
<evidence type="ECO:0000313" key="3">
    <source>
        <dbReference type="Proteomes" id="UP000580250"/>
    </source>
</evidence>
<dbReference type="AlphaFoldDB" id="A0A6V7VNU0"/>
<dbReference type="Proteomes" id="UP000580250">
    <property type="component" value="Unassembled WGS sequence"/>
</dbReference>
<comment type="caution">
    <text evidence="2">The sequence shown here is derived from an EMBL/GenBank/DDBJ whole genome shotgun (WGS) entry which is preliminary data.</text>
</comment>
<keyword evidence="1" id="KW-0472">Membrane</keyword>
<keyword evidence="1" id="KW-1133">Transmembrane helix</keyword>
<proteinExistence type="predicted"/>
<sequence>MTLINFFDNFLKLRYLILIISIICMTLIFSNSILLNFTIICMNPIKEELLDRRIGDSTETIF</sequence>
<evidence type="ECO:0000256" key="1">
    <source>
        <dbReference type="SAM" id="Phobius"/>
    </source>
</evidence>